<feature type="region of interest" description="Disordered" evidence="1">
    <location>
        <begin position="286"/>
        <end position="402"/>
    </location>
</feature>
<feature type="compositionally biased region" description="Pro residues" evidence="1">
    <location>
        <begin position="311"/>
        <end position="366"/>
    </location>
</feature>
<name>A0AAD7KCP9_9AGAR</name>
<feature type="compositionally biased region" description="Low complexity" evidence="1">
    <location>
        <begin position="287"/>
        <end position="310"/>
    </location>
</feature>
<feature type="compositionally biased region" description="Low complexity" evidence="1">
    <location>
        <begin position="372"/>
        <end position="386"/>
    </location>
</feature>
<evidence type="ECO:0000256" key="1">
    <source>
        <dbReference type="SAM" id="MobiDB-lite"/>
    </source>
</evidence>
<proteinExistence type="predicted"/>
<keyword evidence="3" id="KW-1185">Reference proteome</keyword>
<sequence length="675" mass="72974">MPKAKKNKGDPPKKRGNRTDAVGLRAEHLFAELDAYCTASAAGTTRSWYPKFFQGYWDLFPWNIPFEEDPTDATRALKPTDASLTEDQKAEKKKIVDETEADERKPRRLLDYQVYMQDECKSNDINAVLAERHPDKVGAKDSIKYRAEIARELLAAESEEVQEDFKVKGNEEYEEAMEEYRKGDGKGASEEDFDEAARAEARTRLVATVKPLLLSIRKLTGYHVTMLVGAVLDGKVEVRSVHGGTVDGQNEEGADGVDFTRWDPTGYKPVVKQFMRYIAAANGTPQAADASAPGASSSASTSATAAGAIPPVVPPAPPLPSSHPPAMPPDPSLPLSPPLPSSQPQPPSAMPPPPPQRAFSPTPPPCSELVHAPAPAAGAPGETQVEGGQGGKGGGEDMEVDERREYEGISIRGPLRRALREMTPGSRGMRIARLERLSDFELTREENMARNKEILASYKITDEVAALMKDVRKDMKRKPGEQGGAASKRPRADGGEEDDYTDDDDSGSEADDGERGSTPTPRARAKRGGGGGRPRAAKAKGKRGRGGGVQTAVGDDNVPKWAGDAHVTLLAGGGGDVWVKVVNLWWDYETKAKFVGPGKGKGTAKRPKEVSGWISRARAGGPVPAIIDVFSFASRWWAWWVEINPAWRARTGNVRTRLAKEGDTGHMLSFTGPGN</sequence>
<evidence type="ECO:0000313" key="2">
    <source>
        <dbReference type="EMBL" id="KAJ7782958.1"/>
    </source>
</evidence>
<feature type="compositionally biased region" description="Acidic residues" evidence="1">
    <location>
        <begin position="495"/>
        <end position="512"/>
    </location>
</feature>
<feature type="compositionally biased region" description="Basic and acidic residues" evidence="1">
    <location>
        <begin position="86"/>
        <end position="101"/>
    </location>
</feature>
<feature type="region of interest" description="Disordered" evidence="1">
    <location>
        <begin position="1"/>
        <end position="21"/>
    </location>
</feature>
<evidence type="ECO:0000313" key="3">
    <source>
        <dbReference type="Proteomes" id="UP001215598"/>
    </source>
</evidence>
<protein>
    <submittedName>
        <fullName evidence="2">Uncharacterized protein</fullName>
    </submittedName>
</protein>
<comment type="caution">
    <text evidence="2">The sequence shown here is derived from an EMBL/GenBank/DDBJ whole genome shotgun (WGS) entry which is preliminary data.</text>
</comment>
<feature type="compositionally biased region" description="Basic residues" evidence="1">
    <location>
        <begin position="535"/>
        <end position="545"/>
    </location>
</feature>
<feature type="region of interest" description="Disordered" evidence="1">
    <location>
        <begin position="81"/>
        <end position="101"/>
    </location>
</feature>
<dbReference type="Proteomes" id="UP001215598">
    <property type="component" value="Unassembled WGS sequence"/>
</dbReference>
<accession>A0AAD7KCP9</accession>
<gene>
    <name evidence="2" type="ORF">B0H16DRAFT_1447195</name>
</gene>
<organism evidence="2 3">
    <name type="scientific">Mycena metata</name>
    <dbReference type="NCBI Taxonomy" id="1033252"/>
    <lineage>
        <taxon>Eukaryota</taxon>
        <taxon>Fungi</taxon>
        <taxon>Dikarya</taxon>
        <taxon>Basidiomycota</taxon>
        <taxon>Agaricomycotina</taxon>
        <taxon>Agaricomycetes</taxon>
        <taxon>Agaricomycetidae</taxon>
        <taxon>Agaricales</taxon>
        <taxon>Marasmiineae</taxon>
        <taxon>Mycenaceae</taxon>
        <taxon>Mycena</taxon>
    </lineage>
</organism>
<feature type="region of interest" description="Disordered" evidence="1">
    <location>
        <begin position="474"/>
        <end position="556"/>
    </location>
</feature>
<dbReference type="EMBL" id="JARKIB010000003">
    <property type="protein sequence ID" value="KAJ7782958.1"/>
    <property type="molecule type" value="Genomic_DNA"/>
</dbReference>
<dbReference type="AlphaFoldDB" id="A0AAD7KCP9"/>
<reference evidence="2" key="1">
    <citation type="submission" date="2023-03" db="EMBL/GenBank/DDBJ databases">
        <title>Massive genome expansion in bonnet fungi (Mycena s.s.) driven by repeated elements and novel gene families across ecological guilds.</title>
        <authorList>
            <consortium name="Lawrence Berkeley National Laboratory"/>
            <person name="Harder C.B."/>
            <person name="Miyauchi S."/>
            <person name="Viragh M."/>
            <person name="Kuo A."/>
            <person name="Thoen E."/>
            <person name="Andreopoulos B."/>
            <person name="Lu D."/>
            <person name="Skrede I."/>
            <person name="Drula E."/>
            <person name="Henrissat B."/>
            <person name="Morin E."/>
            <person name="Kohler A."/>
            <person name="Barry K."/>
            <person name="LaButti K."/>
            <person name="Morin E."/>
            <person name="Salamov A."/>
            <person name="Lipzen A."/>
            <person name="Mereny Z."/>
            <person name="Hegedus B."/>
            <person name="Baldrian P."/>
            <person name="Stursova M."/>
            <person name="Weitz H."/>
            <person name="Taylor A."/>
            <person name="Grigoriev I.V."/>
            <person name="Nagy L.G."/>
            <person name="Martin F."/>
            <person name="Kauserud H."/>
        </authorList>
    </citation>
    <scope>NUCLEOTIDE SEQUENCE</scope>
    <source>
        <strain evidence="2">CBHHK182m</strain>
    </source>
</reference>